<feature type="region of interest" description="Disordered" evidence="1">
    <location>
        <begin position="1"/>
        <end position="77"/>
    </location>
</feature>
<evidence type="ECO:0000313" key="2">
    <source>
        <dbReference type="EMBL" id="MED6258145.1"/>
    </source>
</evidence>
<protein>
    <submittedName>
        <fullName evidence="2">Uncharacterized protein</fullName>
    </submittedName>
</protein>
<organism evidence="2 3">
    <name type="scientific">Ataeniobius toweri</name>
    <dbReference type="NCBI Taxonomy" id="208326"/>
    <lineage>
        <taxon>Eukaryota</taxon>
        <taxon>Metazoa</taxon>
        <taxon>Chordata</taxon>
        <taxon>Craniata</taxon>
        <taxon>Vertebrata</taxon>
        <taxon>Euteleostomi</taxon>
        <taxon>Actinopterygii</taxon>
        <taxon>Neopterygii</taxon>
        <taxon>Teleostei</taxon>
        <taxon>Neoteleostei</taxon>
        <taxon>Acanthomorphata</taxon>
        <taxon>Ovalentaria</taxon>
        <taxon>Atherinomorphae</taxon>
        <taxon>Cyprinodontiformes</taxon>
        <taxon>Goodeidae</taxon>
        <taxon>Ataeniobius</taxon>
    </lineage>
</organism>
<name>A0ABU7C8Q0_9TELE</name>
<dbReference type="EMBL" id="JAHUTI010080055">
    <property type="protein sequence ID" value="MED6258145.1"/>
    <property type="molecule type" value="Genomic_DNA"/>
</dbReference>
<feature type="compositionally biased region" description="Polar residues" evidence="1">
    <location>
        <begin position="56"/>
        <end position="77"/>
    </location>
</feature>
<evidence type="ECO:0000313" key="3">
    <source>
        <dbReference type="Proteomes" id="UP001345963"/>
    </source>
</evidence>
<evidence type="ECO:0000256" key="1">
    <source>
        <dbReference type="SAM" id="MobiDB-lite"/>
    </source>
</evidence>
<feature type="compositionally biased region" description="Basic and acidic residues" evidence="1">
    <location>
        <begin position="8"/>
        <end position="24"/>
    </location>
</feature>
<reference evidence="2 3" key="1">
    <citation type="submission" date="2021-07" db="EMBL/GenBank/DDBJ databases">
        <authorList>
            <person name="Palmer J.M."/>
        </authorList>
    </citation>
    <scope>NUCLEOTIDE SEQUENCE [LARGE SCALE GENOMIC DNA]</scope>
    <source>
        <strain evidence="2 3">AT_MEX2019</strain>
        <tissue evidence="2">Muscle</tissue>
    </source>
</reference>
<dbReference type="Proteomes" id="UP001345963">
    <property type="component" value="Unassembled WGS sequence"/>
</dbReference>
<comment type="caution">
    <text evidence="2">The sequence shown here is derived from an EMBL/GenBank/DDBJ whole genome shotgun (WGS) entry which is preliminary data.</text>
</comment>
<keyword evidence="3" id="KW-1185">Reference proteome</keyword>
<accession>A0ABU7C8Q0</accession>
<proteinExistence type="predicted"/>
<gene>
    <name evidence="2" type="ORF">ATANTOWER_003535</name>
</gene>
<sequence length="96" mass="10613">MRGYRLQSLREESISPKVNGKEEGAGETIIFNHKLTMPVKKERKRSTQNPFPDGSSGPTVSPQKNEDQSPGPSCVSVKSATSMFLPFDFREEGSKP</sequence>